<evidence type="ECO:0000313" key="6">
    <source>
        <dbReference type="Proteomes" id="UP000594262"/>
    </source>
</evidence>
<evidence type="ECO:0000256" key="2">
    <source>
        <dbReference type="ARBA" id="ARBA00023054"/>
    </source>
</evidence>
<dbReference type="RefSeq" id="XP_066929156.1">
    <property type="nucleotide sequence ID" value="XM_067073055.1"/>
</dbReference>
<dbReference type="OrthoDB" id="10069295at2759"/>
<proteinExistence type="inferred from homology"/>
<feature type="compositionally biased region" description="Pro residues" evidence="4">
    <location>
        <begin position="736"/>
        <end position="745"/>
    </location>
</feature>
<dbReference type="GO" id="GO:0072393">
    <property type="term" value="P:microtubule anchoring at microtubule organizing center"/>
    <property type="evidence" value="ECO:0007669"/>
    <property type="project" value="TreeGrafter"/>
</dbReference>
<protein>
    <recommendedName>
        <fullName evidence="7">Protein bicaudal D</fullName>
    </recommendedName>
</protein>
<dbReference type="GO" id="GO:0070840">
    <property type="term" value="F:dynein complex binding"/>
    <property type="evidence" value="ECO:0007669"/>
    <property type="project" value="InterPro"/>
</dbReference>
<dbReference type="GO" id="GO:0005829">
    <property type="term" value="C:cytosol"/>
    <property type="evidence" value="ECO:0007669"/>
    <property type="project" value="TreeGrafter"/>
</dbReference>
<comment type="similarity">
    <text evidence="1">Belongs to the BicD family.</text>
</comment>
<feature type="region of interest" description="Disordered" evidence="4">
    <location>
        <begin position="698"/>
        <end position="745"/>
    </location>
</feature>
<dbReference type="PANTHER" id="PTHR31233">
    <property type="entry name" value="BICAUDAL D FAMILY MEMBER"/>
    <property type="match status" value="1"/>
</dbReference>
<evidence type="ECO:0000256" key="1">
    <source>
        <dbReference type="ARBA" id="ARBA00010061"/>
    </source>
</evidence>
<dbReference type="Proteomes" id="UP000594262">
    <property type="component" value="Unplaced"/>
</dbReference>
<feature type="coiled-coil region" evidence="3">
    <location>
        <begin position="36"/>
        <end position="252"/>
    </location>
</feature>
<dbReference type="GO" id="GO:0034452">
    <property type="term" value="F:dynactin binding"/>
    <property type="evidence" value="ECO:0007669"/>
    <property type="project" value="TreeGrafter"/>
</dbReference>
<dbReference type="InterPro" id="IPR018477">
    <property type="entry name" value="BICD"/>
</dbReference>
<evidence type="ECO:0000256" key="3">
    <source>
        <dbReference type="SAM" id="Coils"/>
    </source>
</evidence>
<evidence type="ECO:0000313" key="5">
    <source>
        <dbReference type="EnsemblMetazoa" id="CLYHEMP011746.1"/>
    </source>
</evidence>
<evidence type="ECO:0008006" key="7">
    <source>
        <dbReference type="Google" id="ProtNLM"/>
    </source>
</evidence>
<evidence type="ECO:0000256" key="4">
    <source>
        <dbReference type="SAM" id="MobiDB-lite"/>
    </source>
</evidence>
<keyword evidence="2 3" id="KW-0175">Coiled coil</keyword>
<sequence length="745" mass="84413">MGTVGDLKKEIDRLTFDLQQACLEKVQAAEYGLAVLEEKQQIQDKYEELEKTYENKNKELSQAVEQIKLLKAKSNELAHKVDQQHGNIVQESTTRESAFASKISDLHIEVKQLKKSEKNFKQECELTKQHYLELQKKHETLVNKKDQLMHENRILKNKEARFNEEYNTLEEENTSLQKNLSRAKQTMVEFEGLKVENQSLLDEIDSLRLQLQMASSARDQFEKQLHESLESLKEQREKITHNQREINELKQQAIAQKCGMVYGKGDFNGRIDMDGGGEHPLVRQIEQEYKTTHPSPSPAVVDDILKELQGGEVRDLEEQLRVVQEEKEHLEKELTRQASNADIVADATSLLRRGSSGNVSEEGDEYTLNNQLQELSDVRSRESAYQLEIKRLCEETDELKELLVDVENEKNALEESAKGESKQLSDDLLQTKSKLRESEGKVKDLKERVSVLKETASEGDGLFKNLYDGLVEILNQLLSVQCKVVIINGEEQTDSKIAKPGEMSSPSDCLKLTTQVKRQVQTLNVAVEKTMNKQKTSSAKEGDTNGEQNNDIIAENALLKEQILKLKSLVTTKREQISTLRTVLKANKSTYEVALANLKSRYENDKQIQSEANGQLKKQIKSLKSECQTFASLRSMFASRCEEYLKELHEKQKAILAAEEEKRTLNQLLKQAIHQKVALTQRVEEFEIARERLRQFTKKNAKSVPSGASATGATGPANGAGPKGPNKGQRPGNGPRGPPRPVTRL</sequence>
<dbReference type="GO" id="GO:0005794">
    <property type="term" value="C:Golgi apparatus"/>
    <property type="evidence" value="ECO:0007669"/>
    <property type="project" value="TreeGrafter"/>
</dbReference>
<feature type="coiled-coil region" evidence="3">
    <location>
        <begin position="389"/>
        <end position="455"/>
    </location>
</feature>
<feature type="coiled-coil region" evidence="3">
    <location>
        <begin position="606"/>
        <end position="689"/>
    </location>
</feature>
<feature type="compositionally biased region" description="Low complexity" evidence="4">
    <location>
        <begin position="705"/>
        <end position="733"/>
    </location>
</feature>
<dbReference type="GO" id="GO:0070507">
    <property type="term" value="P:regulation of microtubule cytoskeleton organization"/>
    <property type="evidence" value="ECO:0007669"/>
    <property type="project" value="TreeGrafter"/>
</dbReference>
<dbReference type="PANTHER" id="PTHR31233:SF6">
    <property type="entry name" value="PROTEIN BICAUDAL D"/>
    <property type="match status" value="1"/>
</dbReference>
<dbReference type="GO" id="GO:0008093">
    <property type="term" value="F:cytoskeletal anchor activity"/>
    <property type="evidence" value="ECO:0007669"/>
    <property type="project" value="InterPro"/>
</dbReference>
<accession>A0A7M5VH80</accession>
<dbReference type="GeneID" id="136816735"/>
<keyword evidence="6" id="KW-1185">Reference proteome</keyword>
<organism evidence="5 6">
    <name type="scientific">Clytia hemisphaerica</name>
    <dbReference type="NCBI Taxonomy" id="252671"/>
    <lineage>
        <taxon>Eukaryota</taxon>
        <taxon>Metazoa</taxon>
        <taxon>Cnidaria</taxon>
        <taxon>Hydrozoa</taxon>
        <taxon>Hydroidolina</taxon>
        <taxon>Leptothecata</taxon>
        <taxon>Obeliida</taxon>
        <taxon>Clytiidae</taxon>
        <taxon>Clytia</taxon>
    </lineage>
</organism>
<dbReference type="EnsemblMetazoa" id="CLYHEMT011746.1">
    <property type="protein sequence ID" value="CLYHEMP011746.1"/>
    <property type="gene ID" value="CLYHEMG011746"/>
</dbReference>
<name>A0A7M5VH80_9CNID</name>
<reference evidence="5" key="1">
    <citation type="submission" date="2021-01" db="UniProtKB">
        <authorList>
            <consortium name="EnsemblMetazoa"/>
        </authorList>
    </citation>
    <scope>IDENTIFICATION</scope>
</reference>
<dbReference type="Gene3D" id="6.10.250.2470">
    <property type="match status" value="1"/>
</dbReference>
<feature type="coiled-coil region" evidence="3">
    <location>
        <begin position="306"/>
        <end position="340"/>
    </location>
</feature>
<dbReference type="AlphaFoldDB" id="A0A7M5VH80"/>
<dbReference type="Pfam" id="PF09730">
    <property type="entry name" value="BicD"/>
    <property type="match status" value="2"/>
</dbReference>